<evidence type="ECO:0000256" key="2">
    <source>
        <dbReference type="ARBA" id="ARBA00022723"/>
    </source>
</evidence>
<dbReference type="CDD" id="cd16146">
    <property type="entry name" value="ARS_like"/>
    <property type="match status" value="1"/>
</dbReference>
<dbReference type="Gene3D" id="3.30.1120.10">
    <property type="match status" value="1"/>
</dbReference>
<dbReference type="SUPFAM" id="SSF53649">
    <property type="entry name" value="Alkaline phosphatase-like"/>
    <property type="match status" value="1"/>
</dbReference>
<evidence type="ECO:0000313" key="6">
    <source>
        <dbReference type="Proteomes" id="UP000315647"/>
    </source>
</evidence>
<keyword evidence="2" id="KW-0479">Metal-binding</keyword>
<dbReference type="InterPro" id="IPR000917">
    <property type="entry name" value="Sulfatase_N"/>
</dbReference>
<name>A0A517Q9F9_9PLAN</name>
<dbReference type="InterPro" id="IPR050738">
    <property type="entry name" value="Sulfatase"/>
</dbReference>
<dbReference type="EMBL" id="CP037421">
    <property type="protein sequence ID" value="QDT28231.1"/>
    <property type="molecule type" value="Genomic_DNA"/>
</dbReference>
<dbReference type="RefSeq" id="WP_145110481.1">
    <property type="nucleotide sequence ID" value="NZ_CP036277.1"/>
</dbReference>
<dbReference type="PANTHER" id="PTHR42693">
    <property type="entry name" value="ARYLSULFATASE FAMILY MEMBER"/>
    <property type="match status" value="1"/>
</dbReference>
<dbReference type="GO" id="GO:0046872">
    <property type="term" value="F:metal ion binding"/>
    <property type="evidence" value="ECO:0007669"/>
    <property type="project" value="UniProtKB-KW"/>
</dbReference>
<proteinExistence type="inferred from homology"/>
<keyword evidence="6" id="KW-1185">Reference proteome</keyword>
<dbReference type="InterPro" id="IPR024607">
    <property type="entry name" value="Sulfatase_CS"/>
</dbReference>
<evidence type="ECO:0000256" key="3">
    <source>
        <dbReference type="ARBA" id="ARBA00022801"/>
    </source>
</evidence>
<dbReference type="PANTHER" id="PTHR42693:SF53">
    <property type="entry name" value="ENDO-4-O-SULFATASE"/>
    <property type="match status" value="1"/>
</dbReference>
<organism evidence="5 6">
    <name type="scientific">Gimesia panareensis</name>
    <dbReference type="NCBI Taxonomy" id="2527978"/>
    <lineage>
        <taxon>Bacteria</taxon>
        <taxon>Pseudomonadati</taxon>
        <taxon>Planctomycetota</taxon>
        <taxon>Planctomycetia</taxon>
        <taxon>Planctomycetales</taxon>
        <taxon>Planctomycetaceae</taxon>
        <taxon>Gimesia</taxon>
    </lineage>
</organism>
<dbReference type="Gene3D" id="3.40.720.10">
    <property type="entry name" value="Alkaline Phosphatase, subunit A"/>
    <property type="match status" value="1"/>
</dbReference>
<sequence>MLLSLWQREYFQQLLCILVFSLVSVSQWATSRGAETKSPNVILLLTDDQGYGDVGFHGNAKIRTPHMDQLAREGMELTRFYCSPVCAPTRASVMTGRYYYRSGVIHTSRGGAKMHGAETTLAELLQANGYATGIFGKWHLGDNYPMRPQDQGFMESLVHKSGGIGQTPDKPNSYFDPWLWKNGKREQGKGYCTDLFFDAALEFMDRQSAEGKPFFVYLPTNAPHTPLEIADAYWKPYLKQGLNETTARVYGMVENLDENLGRLMAHLEQKKLQKNTILIFLGDNGPQQKRYTAGLKGRKSWVYEGGIRVPFVASWPGHIPEGTQSAQIAAHIDLLPTLLAMTGTPKPKSLKLDGIDLSGLLTGKVKTLPARSLFFQVHRGLTPQRYQNCAVVTQRYKLVGYPGTFGEENLMRDAEPVLELYDLAADPGETKNLISDKPEIAGKLRQEYQQWYSDVKQSRHFQPGMIVIDSRKENPTTLCRYQDGSFAQGNSQGWMVQVETPGLYQIQIQRGTGQKPGKLSVNWQGEETHEFLQADESTARFELKSGSGLLDIWFQEEGADRVYPGDNSTRGDVILKRLD</sequence>
<evidence type="ECO:0000256" key="4">
    <source>
        <dbReference type="ARBA" id="ARBA00022837"/>
    </source>
</evidence>
<keyword evidence="3 5" id="KW-0378">Hydrolase</keyword>
<dbReference type="GO" id="GO:0004065">
    <property type="term" value="F:arylsulfatase activity"/>
    <property type="evidence" value="ECO:0007669"/>
    <property type="project" value="UniProtKB-EC"/>
</dbReference>
<accession>A0A518A8P4</accession>
<gene>
    <name evidence="5" type="primary">atsA_27</name>
    <name evidence="5" type="ORF">Enr10x_35710</name>
</gene>
<dbReference type="Pfam" id="PF00884">
    <property type="entry name" value="Sulfatase"/>
    <property type="match status" value="1"/>
</dbReference>
<evidence type="ECO:0000313" key="5">
    <source>
        <dbReference type="EMBL" id="QDT28231.1"/>
    </source>
</evidence>
<accession>A0A517Q9F9</accession>
<evidence type="ECO:0000256" key="1">
    <source>
        <dbReference type="ARBA" id="ARBA00008779"/>
    </source>
</evidence>
<comment type="similarity">
    <text evidence="1">Belongs to the sulfatase family.</text>
</comment>
<dbReference type="InterPro" id="IPR017850">
    <property type="entry name" value="Alkaline_phosphatase_core_sf"/>
</dbReference>
<dbReference type="Proteomes" id="UP000315647">
    <property type="component" value="Chromosome"/>
</dbReference>
<dbReference type="PROSITE" id="PS00523">
    <property type="entry name" value="SULFATASE_1"/>
    <property type="match status" value="1"/>
</dbReference>
<protein>
    <submittedName>
        <fullName evidence="5">Arylsulfatase</fullName>
        <ecNumber evidence="5">3.1.6.1</ecNumber>
    </submittedName>
</protein>
<dbReference type="FunFam" id="3.40.720.10:FF:000070">
    <property type="entry name" value="Arylsulfatase A"/>
    <property type="match status" value="1"/>
</dbReference>
<dbReference type="EC" id="3.1.6.1" evidence="5"/>
<dbReference type="AlphaFoldDB" id="A0A517Q9F9"/>
<keyword evidence="4" id="KW-0106">Calcium</keyword>
<reference evidence="5 6" key="1">
    <citation type="submission" date="2019-03" db="EMBL/GenBank/DDBJ databases">
        <title>Deep-cultivation of Planctomycetes and their phenomic and genomic characterization uncovers novel biology.</title>
        <authorList>
            <person name="Wiegand S."/>
            <person name="Jogler M."/>
            <person name="Boedeker C."/>
            <person name="Pinto D."/>
            <person name="Vollmers J."/>
            <person name="Rivas-Marin E."/>
            <person name="Kohn T."/>
            <person name="Peeters S.H."/>
            <person name="Heuer A."/>
            <person name="Rast P."/>
            <person name="Oberbeckmann S."/>
            <person name="Bunk B."/>
            <person name="Jeske O."/>
            <person name="Meyerdierks A."/>
            <person name="Storesund J.E."/>
            <person name="Kallscheuer N."/>
            <person name="Luecker S."/>
            <person name="Lage O.M."/>
            <person name="Pohl T."/>
            <person name="Merkel B.J."/>
            <person name="Hornburger P."/>
            <person name="Mueller R.-W."/>
            <person name="Bruemmer F."/>
            <person name="Labrenz M."/>
            <person name="Spormann A.M."/>
            <person name="Op den Camp H."/>
            <person name="Overmann J."/>
            <person name="Amann R."/>
            <person name="Jetten M.S.M."/>
            <person name="Mascher T."/>
            <person name="Medema M.H."/>
            <person name="Devos D.P."/>
            <person name="Kaster A.-K."/>
            <person name="Ovreas L."/>
            <person name="Rohde M."/>
            <person name="Galperin M.Y."/>
            <person name="Jogler C."/>
        </authorList>
    </citation>
    <scope>NUCLEOTIDE SEQUENCE [LARGE SCALE GENOMIC DNA]</scope>
    <source>
        <strain evidence="5 6">Enr10</strain>
    </source>
</reference>